<feature type="compositionally biased region" description="Basic and acidic residues" evidence="6">
    <location>
        <begin position="32"/>
        <end position="48"/>
    </location>
</feature>
<reference evidence="8" key="1">
    <citation type="submission" date="2023-07" db="EMBL/GenBank/DDBJ databases">
        <authorList>
            <consortium name="AG Swart"/>
            <person name="Singh M."/>
            <person name="Singh A."/>
            <person name="Seah K."/>
            <person name="Emmerich C."/>
        </authorList>
    </citation>
    <scope>NUCLEOTIDE SEQUENCE</scope>
    <source>
        <strain evidence="8">DP1</strain>
    </source>
</reference>
<evidence type="ECO:0000256" key="5">
    <source>
        <dbReference type="PROSITE-ProRule" id="PRU00047"/>
    </source>
</evidence>
<evidence type="ECO:0000256" key="4">
    <source>
        <dbReference type="ARBA" id="ARBA00023242"/>
    </source>
</evidence>
<dbReference type="InterPro" id="IPR017072">
    <property type="entry name" value="TF_Spt6"/>
</dbReference>
<dbReference type="GO" id="GO:0042393">
    <property type="term" value="F:histone binding"/>
    <property type="evidence" value="ECO:0007669"/>
    <property type="project" value="TreeGrafter"/>
</dbReference>
<dbReference type="InterPro" id="IPR023319">
    <property type="entry name" value="Tex-like_HTH_dom_sf"/>
</dbReference>
<dbReference type="InterPro" id="IPR036860">
    <property type="entry name" value="SH2_dom_sf"/>
</dbReference>
<dbReference type="InterPro" id="IPR001878">
    <property type="entry name" value="Znf_CCHC"/>
</dbReference>
<dbReference type="Pfam" id="PF14635">
    <property type="entry name" value="HHH_7"/>
    <property type="match status" value="1"/>
</dbReference>
<dbReference type="SUPFAM" id="SSF158832">
    <property type="entry name" value="Tex N-terminal region-like"/>
    <property type="match status" value="1"/>
</dbReference>
<feature type="region of interest" description="Disordered" evidence="6">
    <location>
        <begin position="1"/>
        <end position="107"/>
    </location>
</feature>
<feature type="compositionally biased region" description="Gly residues" evidence="6">
    <location>
        <begin position="1550"/>
        <end position="1564"/>
    </location>
</feature>
<gene>
    <name evidence="8" type="ORF">ECRASSUSDP1_LOCUS29252</name>
</gene>
<dbReference type="Gene3D" id="1.10.10.650">
    <property type="entry name" value="RuvA domain 2-like"/>
    <property type="match status" value="1"/>
</dbReference>
<dbReference type="InterPro" id="IPR010994">
    <property type="entry name" value="RuvA_2-like"/>
</dbReference>
<dbReference type="InterPro" id="IPR035018">
    <property type="entry name" value="Spt6_SH2_C"/>
</dbReference>
<dbReference type="SUPFAM" id="SSF47781">
    <property type="entry name" value="RuvA domain 2-like"/>
    <property type="match status" value="1"/>
</dbReference>
<feature type="compositionally biased region" description="Basic and acidic residues" evidence="6">
    <location>
        <begin position="1346"/>
        <end position="1358"/>
    </location>
</feature>
<dbReference type="GO" id="GO:0031491">
    <property type="term" value="F:nucleosome binding"/>
    <property type="evidence" value="ECO:0007669"/>
    <property type="project" value="TreeGrafter"/>
</dbReference>
<feature type="compositionally biased region" description="Basic and acidic residues" evidence="6">
    <location>
        <begin position="1446"/>
        <end position="1462"/>
    </location>
</feature>
<dbReference type="Gene3D" id="1.10.10.2740">
    <property type="entry name" value="Spt6, Death-like domain"/>
    <property type="match status" value="1"/>
</dbReference>
<dbReference type="Pfam" id="PF21710">
    <property type="entry name" value="Spt6_S1"/>
    <property type="match status" value="1"/>
</dbReference>
<dbReference type="InterPro" id="IPR049540">
    <property type="entry name" value="Spt6-like_S1"/>
</dbReference>
<feature type="compositionally biased region" description="Low complexity" evidence="6">
    <location>
        <begin position="1598"/>
        <end position="1612"/>
    </location>
</feature>
<evidence type="ECO:0000256" key="2">
    <source>
        <dbReference type="ARBA" id="ARBA00009253"/>
    </source>
</evidence>
<dbReference type="PROSITE" id="PS50158">
    <property type="entry name" value="ZF_CCHC"/>
    <property type="match status" value="1"/>
</dbReference>
<dbReference type="InterPro" id="IPR041692">
    <property type="entry name" value="HHH_9"/>
</dbReference>
<dbReference type="PANTHER" id="PTHR10145:SF6">
    <property type="entry name" value="TRANSCRIPTION ELONGATION FACTOR SPT6"/>
    <property type="match status" value="1"/>
</dbReference>
<evidence type="ECO:0000313" key="8">
    <source>
        <dbReference type="EMBL" id="CAI2387618.1"/>
    </source>
</evidence>
<comment type="subcellular location">
    <subcellularLocation>
        <location evidence="1">Nucleus</location>
    </subcellularLocation>
</comment>
<feature type="region of interest" description="Disordered" evidence="6">
    <location>
        <begin position="1274"/>
        <end position="1624"/>
    </location>
</feature>
<evidence type="ECO:0000256" key="1">
    <source>
        <dbReference type="ARBA" id="ARBA00004123"/>
    </source>
</evidence>
<dbReference type="Gene3D" id="1.10.3500.10">
    <property type="entry name" value="Tex N-terminal region-like"/>
    <property type="match status" value="1"/>
</dbReference>
<dbReference type="InterPro" id="IPR035420">
    <property type="entry name" value="Spt6_SH2"/>
</dbReference>
<proteinExistence type="inferred from homology"/>
<dbReference type="Gene3D" id="3.30.420.140">
    <property type="entry name" value="YqgF/RNase H-like domain"/>
    <property type="match status" value="1"/>
</dbReference>
<evidence type="ECO:0000256" key="6">
    <source>
        <dbReference type="SAM" id="MobiDB-lite"/>
    </source>
</evidence>
<keyword evidence="5" id="KW-0863">Zinc-finger</keyword>
<protein>
    <recommendedName>
        <fullName evidence="7">CCHC-type domain-containing protein</fullName>
    </recommendedName>
</protein>
<feature type="compositionally biased region" description="Basic residues" evidence="6">
    <location>
        <begin position="1463"/>
        <end position="1474"/>
    </location>
</feature>
<comment type="similarity">
    <text evidence="2">Belongs to the SPT6 family.</text>
</comment>
<name>A0AAD1YAR2_EUPCR</name>
<feature type="compositionally biased region" description="Polar residues" evidence="6">
    <location>
        <begin position="1565"/>
        <end position="1578"/>
    </location>
</feature>
<dbReference type="InterPro" id="IPR036875">
    <property type="entry name" value="Znf_CCHC_sf"/>
</dbReference>
<dbReference type="Gene3D" id="3.30.505.10">
    <property type="entry name" value="SH2 domain"/>
    <property type="match status" value="2"/>
</dbReference>
<keyword evidence="4" id="KW-0539">Nucleus</keyword>
<feature type="compositionally biased region" description="Polar residues" evidence="6">
    <location>
        <begin position="1320"/>
        <end position="1335"/>
    </location>
</feature>
<dbReference type="Gene3D" id="1.10.150.850">
    <property type="entry name" value="Spt6, helix-hairpin-helix domain"/>
    <property type="match status" value="1"/>
</dbReference>
<dbReference type="SUPFAM" id="SSF55550">
    <property type="entry name" value="SH2 domain"/>
    <property type="match status" value="1"/>
</dbReference>
<feature type="compositionally biased region" description="Basic and acidic residues" evidence="6">
    <location>
        <begin position="1613"/>
        <end position="1624"/>
    </location>
</feature>
<feature type="compositionally biased region" description="Basic and acidic residues" evidence="6">
    <location>
        <begin position="1579"/>
        <end position="1597"/>
    </location>
</feature>
<accession>A0AAD1YAR2</accession>
<keyword evidence="3" id="KW-0804">Transcription</keyword>
<dbReference type="Gene3D" id="4.10.60.10">
    <property type="entry name" value="Zinc finger, CCHC-type"/>
    <property type="match status" value="1"/>
</dbReference>
<dbReference type="SUPFAM" id="SSF53098">
    <property type="entry name" value="Ribonuclease H-like"/>
    <property type="match status" value="1"/>
</dbReference>
<dbReference type="GO" id="GO:0140673">
    <property type="term" value="P:transcription elongation-coupled chromatin remodeling"/>
    <property type="evidence" value="ECO:0007669"/>
    <property type="project" value="InterPro"/>
</dbReference>
<evidence type="ECO:0000259" key="7">
    <source>
        <dbReference type="PROSITE" id="PS50158"/>
    </source>
</evidence>
<organism evidence="8 9">
    <name type="scientific">Euplotes crassus</name>
    <dbReference type="NCBI Taxonomy" id="5936"/>
    <lineage>
        <taxon>Eukaryota</taxon>
        <taxon>Sar</taxon>
        <taxon>Alveolata</taxon>
        <taxon>Ciliophora</taxon>
        <taxon>Intramacronucleata</taxon>
        <taxon>Spirotrichea</taxon>
        <taxon>Hypotrichia</taxon>
        <taxon>Euplotida</taxon>
        <taxon>Euplotidae</taxon>
        <taxon>Moneuplotes</taxon>
    </lineage>
</organism>
<feature type="compositionally biased region" description="Low complexity" evidence="6">
    <location>
        <begin position="1526"/>
        <end position="1535"/>
    </location>
</feature>
<dbReference type="InterPro" id="IPR042066">
    <property type="entry name" value="Spt6_death-like"/>
</dbReference>
<dbReference type="GO" id="GO:0034728">
    <property type="term" value="P:nucleosome organization"/>
    <property type="evidence" value="ECO:0007669"/>
    <property type="project" value="TreeGrafter"/>
</dbReference>
<keyword evidence="5" id="KW-0479">Metal-binding</keyword>
<dbReference type="Pfam" id="PF14633">
    <property type="entry name" value="SH2_2"/>
    <property type="match status" value="1"/>
</dbReference>
<feature type="compositionally biased region" description="Acidic residues" evidence="6">
    <location>
        <begin position="15"/>
        <end position="31"/>
    </location>
</feature>
<feature type="compositionally biased region" description="Basic and acidic residues" evidence="6">
    <location>
        <begin position="1397"/>
        <end position="1421"/>
    </location>
</feature>
<sequence>MADMEDDQSQQSLEAEGEDIENEDQYEDDGFIDDRSFDERGRNAEGREKRKKKINENKQGSGKRKRIKKNREKLKEEEASQRYDDEVSERDEQHREPTEEELHKQKQISVFKDIFDSSDDEDEKIEMKDEEEKELTIRDNSAMSRFRDSSWRKEIIEINIPERIYIRLKDRLKPSDQELELEAAWIYKYKKHWKGNSVGEERMVLKINEVLSHFRKNHFDIPFIATYRYYLFQHELQRSDFYDIYEMDLEWDNFIKTKKSLIKKVKQVIDKIPGKQELEICVENCMTTYDLHDVNLYLTFCKNFIPEFREEMSRMRDAKRKSYLKMAENDIDKFAREISMPPHEFAQNLKVQNCVNKVPRRSEKPSELAKRYICETYSNVLEVLVLACTLIGDEMAAHPSIRKFVRDRYMQGLRISTEPTEKGESELDCFHPDYKIKRLKIVPIDKFKDDTWLRIQRAKERGLIEIIYEHERILIDTIDFMKNYYLESDPTDRNEKEWRTFYNEIIERVVLKLLLPDLEKRADQELRENAIEFVISKVKENFMKEYLMIPPYLFQKKACHMISIIYENIGKPVLTAVHVNEFGDYRNHHAFSYLMLPYAEKNAPESYEADIKKLKDFIWESKVGLIIVPAHGPESRNLKKLIKERIIDDSNTIAQMGHEPWISYGKMDAPYMATQSPNYDQDLKNYPIEVKQGVSLARFKQSPLNETLRLWSEMEGENMQLLNLHFHEFQDAIPKSRMIDVLRNTAVLSVNNIGVDLYHTVMNNNLQFCVPFLSGLGEIKGAEFLRKFLVNEENISFRTSTIVLPPHVHYNVVGFTNASKFKKVKGRMDHKALDCTRIHPEFYSIATKIAKTALDDDEISGENSVKAILKDPSKLRQLDLEQFSQRCESMFGKDYKSIFYFIRDELESPFRDIRGEYSEYENKIINQDTNIFFMLTGENRDNFYEGLFVPCMITRQIKEDVVACRSLTKSNWTAFLHKDNAHRKLHNLMNPGYVITGRILKIEYDRLSVSISAMEENVTEKEMQERIPQIFRPHFKVDVIKDAPMKIVTESTERYGPGNKYKMRTFKNCPNFQNITVGQAIAKLKREDGDFVFRPSPRGERWLNLSVKIYGNHIVHIEINEEKVDEHTSKFHIGDQEFQDLKEVEIKFIRELKKRASNLIASPKFLKLEKEIEFENYLKKQKKAAPRSIPYGFVLLPEYPQHAVLGYIPSSNFDKVRKEFLKIKANGFFFHDKVMPTIEELVIYFKKNFQSKAYRKYVESKKRKAPGVRVVRDIEQEPSDPHQPAPQRAPRQVSEWEGDTGVDQTPFPAKTNYVGDVPQSDWNMSSHHGAQFSTHENPDTDGWGDEPVKKEAPIKKETGWGNDNDDGGWGGSGGGGSFGQSSGRGDRGGFRGRGRGRFRDRDDNDGGFRGGRFRDRDDNDGGFRGGRGRGGGGGDRSCFNCGEPGHFARECPNKDSNDDRRGGRGGRFGRGRGGRRNDYDNDNGGGSWGGNTKEESKDGFGGDNQGSSWGAPGGGSAWGNDKKESSSWGANNNNDNGGGSSWGANKDNDNGGGSSWGNKGGQVSFGGNANEGGSSWGNNDKEGKGSSWDKNKKEDKGSSWGNNDNGGSSWGNNDKKESEEKSGW</sequence>
<dbReference type="GO" id="GO:0003676">
    <property type="term" value="F:nucleic acid binding"/>
    <property type="evidence" value="ECO:0007669"/>
    <property type="project" value="InterPro"/>
</dbReference>
<feature type="domain" description="CCHC-type" evidence="7">
    <location>
        <begin position="1438"/>
        <end position="1453"/>
    </location>
</feature>
<dbReference type="GO" id="GO:0008270">
    <property type="term" value="F:zinc ion binding"/>
    <property type="evidence" value="ECO:0007669"/>
    <property type="project" value="UniProtKB-KW"/>
</dbReference>
<dbReference type="PANTHER" id="PTHR10145">
    <property type="entry name" value="TRANSCRIPTION ELONGATION FACTOR SPT6"/>
    <property type="match status" value="1"/>
</dbReference>
<dbReference type="SMART" id="SM00343">
    <property type="entry name" value="ZnF_C2HC"/>
    <property type="match status" value="1"/>
</dbReference>
<evidence type="ECO:0000313" key="9">
    <source>
        <dbReference type="Proteomes" id="UP001295684"/>
    </source>
</evidence>
<dbReference type="GO" id="GO:0008023">
    <property type="term" value="C:transcription elongation factor complex"/>
    <property type="evidence" value="ECO:0007669"/>
    <property type="project" value="TreeGrafter"/>
</dbReference>
<feature type="compositionally biased region" description="Basic residues" evidence="6">
    <location>
        <begin position="61"/>
        <end position="72"/>
    </location>
</feature>
<feature type="compositionally biased region" description="Gly residues" evidence="6">
    <location>
        <begin position="1367"/>
        <end position="1378"/>
    </location>
</feature>
<dbReference type="InterPro" id="IPR032706">
    <property type="entry name" value="Spt6_HHH"/>
</dbReference>
<dbReference type="EMBL" id="CAMPGE010030115">
    <property type="protein sequence ID" value="CAI2387618.1"/>
    <property type="molecule type" value="Genomic_DNA"/>
</dbReference>
<keyword evidence="9" id="KW-1185">Reference proteome</keyword>
<evidence type="ECO:0000256" key="3">
    <source>
        <dbReference type="ARBA" id="ARBA00023163"/>
    </source>
</evidence>
<dbReference type="CDD" id="cd09928">
    <property type="entry name" value="SH2_Cterm_SPT6_like"/>
    <property type="match status" value="1"/>
</dbReference>
<feature type="compositionally biased region" description="Gly residues" evidence="6">
    <location>
        <begin position="1422"/>
        <end position="1435"/>
    </location>
</feature>
<keyword evidence="5" id="KW-0862">Zinc</keyword>
<dbReference type="InterPro" id="IPR037027">
    <property type="entry name" value="YqgF/RNaseH-like_dom_sf"/>
</dbReference>
<feature type="compositionally biased region" description="Basic and acidic residues" evidence="6">
    <location>
        <begin position="73"/>
        <end position="104"/>
    </location>
</feature>
<dbReference type="InterPro" id="IPR012337">
    <property type="entry name" value="RNaseH-like_sf"/>
</dbReference>
<dbReference type="InterPro" id="IPR023323">
    <property type="entry name" value="Tex-like_dom_sf"/>
</dbReference>
<dbReference type="Pfam" id="PF00098">
    <property type="entry name" value="zf-CCHC"/>
    <property type="match status" value="1"/>
</dbReference>
<dbReference type="Pfam" id="PF17674">
    <property type="entry name" value="HHH_9"/>
    <property type="match status" value="1"/>
</dbReference>
<dbReference type="SUPFAM" id="SSF57756">
    <property type="entry name" value="Retrovirus zinc finger-like domains"/>
    <property type="match status" value="1"/>
</dbReference>
<comment type="caution">
    <text evidence="8">The sequence shown here is derived from an EMBL/GenBank/DDBJ whole genome shotgun (WGS) entry which is preliminary data.</text>
</comment>
<dbReference type="Proteomes" id="UP001295684">
    <property type="component" value="Unassembled WGS sequence"/>
</dbReference>